<sequence>MKSKFHKRFPAHRLCAAVAALAAAVPAMADSTLEEVVVTANKRESGLMETAAAVSAFNSEARDAIGIDDSADLAARAPSLTIAPSRISIRGIGRPNTALGSDPGVGLYWDGVYNTETDVLNMSNFLDIERVEVLRGPQGTLYGRNSIGGAINFVSKQPDSEKWGTTVVAELGNYGQSTAQVLTSGPVTEKLSILAALSDIRRDGFQENVYNGDDYDNRENQYATVSLKHDTTDSWSNTLKVMRSQSDTNPSNGYTLEPFSTGYVQEVRDAYVGATVLNFPGMFPGQNFANMHQGMTAENPGVTNPNQVSIDFAPTQSSERDAVFFTSELDREGFTVKYTAGHSKFDFSRALDADLTAAENSGLDWNNLYLTTPDFGPLPMSLITGIGATPSDLIFGFEQESEFTSHELQVSTDLEGPINFIGGLYYYNSDEAQDIYYQERNAELMAVYATLGSFIGQGVNPEGYLYKADAELETTSTAVYGQMDWSATDDLVVTLGLRYSEDEKTGRDNTFAQYVGDPADPVVAHTGSDTWDQPTWKLGLDYTLNEDHFLYGFVATGYRSGGFNLLQPTANPEIDMVEPETLTSTEFGYRGSFANNRINLSASVYHYAYEDMQVLKQTVVNGVSLASYENAAESTATGFETEFQALLTDNLLLSGTYSYNDTRFDEFSSADFNACALGPQAQGLVFDPLCTQEQDLTANRFPLSPEQKASANLTYSWEAMSLAWSATGSYLYTSDQYMTAFNRGDYDLLDSSDRIDLRLNVASLDDTWEVTGFIKNLSDDRHVTYRERPSTVTQTAVSTLSDPRLIGLRMKYNF</sequence>
<comment type="similarity">
    <text evidence="11 12">Belongs to the TonB-dependent receptor family.</text>
</comment>
<evidence type="ECO:0000256" key="8">
    <source>
        <dbReference type="ARBA" id="ARBA00023077"/>
    </source>
</evidence>
<dbReference type="Pfam" id="PF00593">
    <property type="entry name" value="TonB_dep_Rec_b-barrel"/>
    <property type="match status" value="1"/>
</dbReference>
<dbReference type="Gene3D" id="2.40.170.20">
    <property type="entry name" value="TonB-dependent receptor, beta-barrel domain"/>
    <property type="match status" value="1"/>
</dbReference>
<keyword evidence="4" id="KW-0410">Iron transport</keyword>
<evidence type="ECO:0000256" key="13">
    <source>
        <dbReference type="SAM" id="SignalP"/>
    </source>
</evidence>
<evidence type="ECO:0000256" key="1">
    <source>
        <dbReference type="ARBA" id="ARBA00004571"/>
    </source>
</evidence>
<dbReference type="PROSITE" id="PS52016">
    <property type="entry name" value="TONB_DEPENDENT_REC_3"/>
    <property type="match status" value="1"/>
</dbReference>
<evidence type="ECO:0000256" key="12">
    <source>
        <dbReference type="RuleBase" id="RU003357"/>
    </source>
</evidence>
<comment type="caution">
    <text evidence="16">The sequence shown here is derived from an EMBL/GenBank/DDBJ whole genome shotgun (WGS) entry which is preliminary data.</text>
</comment>
<dbReference type="InterPro" id="IPR036942">
    <property type="entry name" value="Beta-barrel_TonB_sf"/>
</dbReference>
<name>A0ABS3E2X1_9GAMM</name>
<evidence type="ECO:0000259" key="15">
    <source>
        <dbReference type="Pfam" id="PF07715"/>
    </source>
</evidence>
<evidence type="ECO:0000256" key="9">
    <source>
        <dbReference type="ARBA" id="ARBA00023136"/>
    </source>
</evidence>
<dbReference type="SUPFAM" id="SSF56935">
    <property type="entry name" value="Porins"/>
    <property type="match status" value="1"/>
</dbReference>
<gene>
    <name evidence="16" type="ORF">JF535_02190</name>
</gene>
<evidence type="ECO:0000259" key="14">
    <source>
        <dbReference type="Pfam" id="PF00593"/>
    </source>
</evidence>
<evidence type="ECO:0000256" key="7">
    <source>
        <dbReference type="ARBA" id="ARBA00023065"/>
    </source>
</evidence>
<evidence type="ECO:0000256" key="2">
    <source>
        <dbReference type="ARBA" id="ARBA00022448"/>
    </source>
</evidence>
<dbReference type="InterPro" id="IPR000531">
    <property type="entry name" value="Beta-barrel_TonB"/>
</dbReference>
<dbReference type="EMBL" id="JAEKJR010000001">
    <property type="protein sequence ID" value="MBN8429653.1"/>
    <property type="molecule type" value="Genomic_DNA"/>
</dbReference>
<keyword evidence="16" id="KW-0675">Receptor</keyword>
<keyword evidence="10 11" id="KW-0998">Cell outer membrane</keyword>
<keyword evidence="8 12" id="KW-0798">TonB box</keyword>
<accession>A0ABS3E2X1</accession>
<dbReference type="Proteomes" id="UP000664293">
    <property type="component" value="Unassembled WGS sequence"/>
</dbReference>
<evidence type="ECO:0000256" key="4">
    <source>
        <dbReference type="ARBA" id="ARBA00022496"/>
    </source>
</evidence>
<comment type="subcellular location">
    <subcellularLocation>
        <location evidence="1 11">Cell outer membrane</location>
        <topology evidence="1 11">Multi-pass membrane protein</topology>
    </subcellularLocation>
</comment>
<feature type="chain" id="PRO_5045599577" evidence="13">
    <location>
        <begin position="30"/>
        <end position="814"/>
    </location>
</feature>
<dbReference type="PANTHER" id="PTHR32552:SF81">
    <property type="entry name" value="TONB-DEPENDENT OUTER MEMBRANE RECEPTOR"/>
    <property type="match status" value="1"/>
</dbReference>
<evidence type="ECO:0000256" key="3">
    <source>
        <dbReference type="ARBA" id="ARBA00022452"/>
    </source>
</evidence>
<dbReference type="RefSeq" id="WP_206998491.1">
    <property type="nucleotide sequence ID" value="NZ_JAEKJR010000001.1"/>
</dbReference>
<keyword evidence="6" id="KW-0408">Iron</keyword>
<proteinExistence type="inferred from homology"/>
<evidence type="ECO:0000256" key="6">
    <source>
        <dbReference type="ARBA" id="ARBA00023004"/>
    </source>
</evidence>
<keyword evidence="5 11" id="KW-0812">Transmembrane</keyword>
<keyword evidence="3 11" id="KW-1134">Transmembrane beta strand</keyword>
<dbReference type="PANTHER" id="PTHR32552">
    <property type="entry name" value="FERRICHROME IRON RECEPTOR-RELATED"/>
    <property type="match status" value="1"/>
</dbReference>
<evidence type="ECO:0000256" key="11">
    <source>
        <dbReference type="PROSITE-ProRule" id="PRU01360"/>
    </source>
</evidence>
<organism evidence="16 17">
    <name type="scientific">Microbulbifer salipaludis</name>
    <dbReference type="NCBI Taxonomy" id="187980"/>
    <lineage>
        <taxon>Bacteria</taxon>
        <taxon>Pseudomonadati</taxon>
        <taxon>Pseudomonadota</taxon>
        <taxon>Gammaproteobacteria</taxon>
        <taxon>Cellvibrionales</taxon>
        <taxon>Microbulbiferaceae</taxon>
        <taxon>Microbulbifer</taxon>
    </lineage>
</organism>
<dbReference type="Pfam" id="PF07715">
    <property type="entry name" value="Plug"/>
    <property type="match status" value="1"/>
</dbReference>
<evidence type="ECO:0000313" key="17">
    <source>
        <dbReference type="Proteomes" id="UP000664293"/>
    </source>
</evidence>
<protein>
    <submittedName>
        <fullName evidence="16">TonB-dependent receptor</fullName>
    </submittedName>
</protein>
<reference evidence="16 17" key="1">
    <citation type="submission" date="2020-12" db="EMBL/GenBank/DDBJ databases">
        <title>Oil enriched cultivation method for isolating marine PHA-producing bacteria.</title>
        <authorList>
            <person name="Zheng W."/>
            <person name="Yu S."/>
            <person name="Huang Y."/>
        </authorList>
    </citation>
    <scope>NUCLEOTIDE SEQUENCE [LARGE SCALE GENOMIC DNA]</scope>
    <source>
        <strain evidence="16 17">SN0-2</strain>
    </source>
</reference>
<keyword evidence="9 11" id="KW-0472">Membrane</keyword>
<evidence type="ECO:0000313" key="16">
    <source>
        <dbReference type="EMBL" id="MBN8429653.1"/>
    </source>
</evidence>
<dbReference type="InterPro" id="IPR012910">
    <property type="entry name" value="Plug_dom"/>
</dbReference>
<evidence type="ECO:0000256" key="10">
    <source>
        <dbReference type="ARBA" id="ARBA00023237"/>
    </source>
</evidence>
<keyword evidence="7" id="KW-0406">Ion transport</keyword>
<feature type="domain" description="TonB-dependent receptor plug" evidence="15">
    <location>
        <begin position="48"/>
        <end position="150"/>
    </location>
</feature>
<evidence type="ECO:0000256" key="5">
    <source>
        <dbReference type="ARBA" id="ARBA00022692"/>
    </source>
</evidence>
<dbReference type="InterPro" id="IPR039426">
    <property type="entry name" value="TonB-dep_rcpt-like"/>
</dbReference>
<keyword evidence="13" id="KW-0732">Signal</keyword>
<keyword evidence="17" id="KW-1185">Reference proteome</keyword>
<feature type="signal peptide" evidence="13">
    <location>
        <begin position="1"/>
        <end position="29"/>
    </location>
</feature>
<keyword evidence="2 11" id="KW-0813">Transport</keyword>
<feature type="domain" description="TonB-dependent receptor-like beta-barrel" evidence="14">
    <location>
        <begin position="330"/>
        <end position="777"/>
    </location>
</feature>